<feature type="compositionally biased region" description="Basic and acidic residues" evidence="1">
    <location>
        <begin position="1"/>
        <end position="16"/>
    </location>
</feature>
<name>A0A6G1BI34_9ORYZ</name>
<keyword evidence="3" id="KW-1185">Reference proteome</keyword>
<gene>
    <name evidence="2" type="ORF">E2562_002407</name>
</gene>
<protein>
    <submittedName>
        <fullName evidence="2">Uncharacterized protein</fullName>
    </submittedName>
</protein>
<comment type="caution">
    <text evidence="2">The sequence shown here is derived from an EMBL/GenBank/DDBJ whole genome shotgun (WGS) entry which is preliminary data.</text>
</comment>
<evidence type="ECO:0000313" key="3">
    <source>
        <dbReference type="Proteomes" id="UP000479710"/>
    </source>
</evidence>
<reference evidence="2 3" key="1">
    <citation type="submission" date="2019-11" db="EMBL/GenBank/DDBJ databases">
        <title>Whole genome sequence of Oryza granulata.</title>
        <authorList>
            <person name="Li W."/>
        </authorList>
    </citation>
    <scope>NUCLEOTIDE SEQUENCE [LARGE SCALE GENOMIC DNA]</scope>
    <source>
        <strain evidence="3">cv. Menghai</strain>
        <tissue evidence="2">Leaf</tissue>
    </source>
</reference>
<evidence type="ECO:0000313" key="2">
    <source>
        <dbReference type="EMBL" id="KAF0887718.1"/>
    </source>
</evidence>
<dbReference type="AlphaFoldDB" id="A0A6G1BI34"/>
<sequence length="121" mass="12259">MSTGAEELKKAKESRTRSRPCPVPTEDQAPRRPPPPPHRSSDGRRVLGSSCPVGGGCGASARARPASRAATAACPAAAILPCAVCLLSALAAHRPQLEGQATVVRPAGTEPAPTHAVRAAA</sequence>
<feature type="region of interest" description="Disordered" evidence="1">
    <location>
        <begin position="1"/>
        <end position="49"/>
    </location>
</feature>
<evidence type="ECO:0000256" key="1">
    <source>
        <dbReference type="SAM" id="MobiDB-lite"/>
    </source>
</evidence>
<accession>A0A6G1BI34</accession>
<dbReference type="Proteomes" id="UP000479710">
    <property type="component" value="Unassembled WGS sequence"/>
</dbReference>
<organism evidence="2 3">
    <name type="scientific">Oryza meyeriana var. granulata</name>
    <dbReference type="NCBI Taxonomy" id="110450"/>
    <lineage>
        <taxon>Eukaryota</taxon>
        <taxon>Viridiplantae</taxon>
        <taxon>Streptophyta</taxon>
        <taxon>Embryophyta</taxon>
        <taxon>Tracheophyta</taxon>
        <taxon>Spermatophyta</taxon>
        <taxon>Magnoliopsida</taxon>
        <taxon>Liliopsida</taxon>
        <taxon>Poales</taxon>
        <taxon>Poaceae</taxon>
        <taxon>BOP clade</taxon>
        <taxon>Oryzoideae</taxon>
        <taxon>Oryzeae</taxon>
        <taxon>Oryzinae</taxon>
        <taxon>Oryza</taxon>
        <taxon>Oryza meyeriana</taxon>
    </lineage>
</organism>
<dbReference type="EMBL" id="SPHZ02000012">
    <property type="protein sequence ID" value="KAF0887718.1"/>
    <property type="molecule type" value="Genomic_DNA"/>
</dbReference>
<proteinExistence type="predicted"/>